<dbReference type="AlphaFoldDB" id="A0A8J3ANR6"/>
<evidence type="ECO:0000256" key="1">
    <source>
        <dbReference type="SAM" id="Phobius"/>
    </source>
</evidence>
<feature type="transmembrane region" description="Helical" evidence="1">
    <location>
        <begin position="136"/>
        <end position="155"/>
    </location>
</feature>
<feature type="transmembrane region" description="Helical" evidence="1">
    <location>
        <begin position="7"/>
        <end position="26"/>
    </location>
</feature>
<gene>
    <name evidence="2" type="ORF">GCM10007380_36970</name>
</gene>
<keyword evidence="1" id="KW-0472">Membrane</keyword>
<feature type="transmembrane region" description="Helical" evidence="1">
    <location>
        <begin position="90"/>
        <end position="111"/>
    </location>
</feature>
<reference evidence="3" key="1">
    <citation type="journal article" date="2019" name="Int. J. Syst. Evol. Microbiol.">
        <title>The Global Catalogue of Microorganisms (GCM) 10K type strain sequencing project: providing services to taxonomists for standard genome sequencing and annotation.</title>
        <authorList>
            <consortium name="The Broad Institute Genomics Platform"/>
            <consortium name="The Broad Institute Genome Sequencing Center for Infectious Disease"/>
            <person name="Wu L."/>
            <person name="Ma J."/>
        </authorList>
    </citation>
    <scope>NUCLEOTIDE SEQUENCE [LARGE SCALE GENOMIC DNA]</scope>
    <source>
        <strain evidence="3">CGMCC 1.14993</strain>
    </source>
</reference>
<feature type="transmembrane region" description="Helical" evidence="1">
    <location>
        <begin position="161"/>
        <end position="182"/>
    </location>
</feature>
<sequence length="200" mass="23138">MGFNQLIIGFIFIFFNINLINVNVLPDFIGYIFFYLGATSLVNSLSSEYFTFVKNSSRLLIILSIIESFIDYSSILNNVLNDVQALHEKIFALIFTLTITTLYLFCVYYLFKGIEHEAIKIEDTTLQIKSKKTLKLMMFYNVIGIIPFLGILFYGNSEINISFAAGPLFFIVFLIGMFYVFVKLIRFLKYANLVLYKDNQ</sequence>
<name>A0A8J3ANR6_9BACI</name>
<protein>
    <submittedName>
        <fullName evidence="2">Uncharacterized protein</fullName>
    </submittedName>
</protein>
<dbReference type="EMBL" id="BMHB01000003">
    <property type="protein sequence ID" value="GGI17243.1"/>
    <property type="molecule type" value="Genomic_DNA"/>
</dbReference>
<evidence type="ECO:0000313" key="3">
    <source>
        <dbReference type="Proteomes" id="UP000626244"/>
    </source>
</evidence>
<comment type="caution">
    <text evidence="2">The sequence shown here is derived from an EMBL/GenBank/DDBJ whole genome shotgun (WGS) entry which is preliminary data.</text>
</comment>
<organism evidence="2 3">
    <name type="scientific">Gottfriedia solisilvae</name>
    <dbReference type="NCBI Taxonomy" id="1516104"/>
    <lineage>
        <taxon>Bacteria</taxon>
        <taxon>Bacillati</taxon>
        <taxon>Bacillota</taxon>
        <taxon>Bacilli</taxon>
        <taxon>Bacillales</taxon>
        <taxon>Bacillaceae</taxon>
        <taxon>Gottfriedia</taxon>
    </lineage>
</organism>
<evidence type="ECO:0000313" key="2">
    <source>
        <dbReference type="EMBL" id="GGI17243.1"/>
    </source>
</evidence>
<dbReference type="OrthoDB" id="2596219at2"/>
<keyword evidence="3" id="KW-1185">Reference proteome</keyword>
<proteinExistence type="predicted"/>
<feature type="transmembrane region" description="Helical" evidence="1">
    <location>
        <begin position="32"/>
        <end position="52"/>
    </location>
</feature>
<dbReference type="RefSeq" id="WP_088002269.1">
    <property type="nucleotide sequence ID" value="NZ_BMHB01000003.1"/>
</dbReference>
<keyword evidence="1" id="KW-1133">Transmembrane helix</keyword>
<dbReference type="Proteomes" id="UP000626244">
    <property type="component" value="Unassembled WGS sequence"/>
</dbReference>
<keyword evidence="1" id="KW-0812">Transmembrane</keyword>
<accession>A0A8J3ANR6</accession>